<reference evidence="2 3" key="1">
    <citation type="submission" date="2023-10" db="EMBL/GenBank/DDBJ databases">
        <title>Sphingomonas sp. HF-S4 16S ribosomal RNA gene Genome sequencing and assembly.</title>
        <authorList>
            <person name="Lee H."/>
        </authorList>
    </citation>
    <scope>NUCLEOTIDE SEQUENCE [LARGE SCALE GENOMIC DNA]</scope>
    <source>
        <strain evidence="2 3">HF-S4</strain>
    </source>
</reference>
<evidence type="ECO:0000313" key="3">
    <source>
        <dbReference type="Proteomes" id="UP001273531"/>
    </source>
</evidence>
<accession>A0ABU3Y3S6</accession>
<protein>
    <recommendedName>
        <fullName evidence="4">Tetratricopeptide repeat protein</fullName>
    </recommendedName>
</protein>
<organism evidence="2 3">
    <name type="scientific">Sphingomonas agrestis</name>
    <dbReference type="NCBI Taxonomy" id="3080540"/>
    <lineage>
        <taxon>Bacteria</taxon>
        <taxon>Pseudomonadati</taxon>
        <taxon>Pseudomonadota</taxon>
        <taxon>Alphaproteobacteria</taxon>
        <taxon>Sphingomonadales</taxon>
        <taxon>Sphingomonadaceae</taxon>
        <taxon>Sphingomonas</taxon>
    </lineage>
</organism>
<gene>
    <name evidence="2" type="ORF">RZN05_03575</name>
</gene>
<dbReference type="EMBL" id="JAWJEJ010000001">
    <property type="protein sequence ID" value="MDV3456049.1"/>
    <property type="molecule type" value="Genomic_DNA"/>
</dbReference>
<proteinExistence type="predicted"/>
<dbReference type="Proteomes" id="UP001273531">
    <property type="component" value="Unassembled WGS sequence"/>
</dbReference>
<sequence>MIGIILFASGSWAAVASQVGASQAQAAPAADLTDIQKRIQQARLASVTSGDPAALAAIAADLRAAAPARTGQRAYYLPYWLAYAEYLHANALLRAGHKAEAAAVLREAYDRLAGIPSPDAESHALLSLVAGSRIVAASPEQMGEAIGQARDALERAIEAGPANIRVLYARALADYTTPKEYGGSRAAEKFLRTALDQPPEPPRALRPSWGRDDCAALLVRVLRAGDRESEAATLLSRSLAEYPESAPLRAMAK</sequence>
<keyword evidence="1" id="KW-0732">Signal</keyword>
<keyword evidence="3" id="KW-1185">Reference proteome</keyword>
<dbReference type="RefSeq" id="WP_317225249.1">
    <property type="nucleotide sequence ID" value="NZ_JAWJEJ010000001.1"/>
</dbReference>
<evidence type="ECO:0008006" key="4">
    <source>
        <dbReference type="Google" id="ProtNLM"/>
    </source>
</evidence>
<feature type="chain" id="PRO_5046432987" description="Tetratricopeptide repeat protein" evidence="1">
    <location>
        <begin position="27"/>
        <end position="253"/>
    </location>
</feature>
<evidence type="ECO:0000313" key="2">
    <source>
        <dbReference type="EMBL" id="MDV3456049.1"/>
    </source>
</evidence>
<evidence type="ECO:0000256" key="1">
    <source>
        <dbReference type="SAM" id="SignalP"/>
    </source>
</evidence>
<name>A0ABU3Y3S6_9SPHN</name>
<dbReference type="Gene3D" id="1.25.40.10">
    <property type="entry name" value="Tetratricopeptide repeat domain"/>
    <property type="match status" value="1"/>
</dbReference>
<dbReference type="SUPFAM" id="SSF48452">
    <property type="entry name" value="TPR-like"/>
    <property type="match status" value="1"/>
</dbReference>
<feature type="signal peptide" evidence="1">
    <location>
        <begin position="1"/>
        <end position="26"/>
    </location>
</feature>
<dbReference type="InterPro" id="IPR011990">
    <property type="entry name" value="TPR-like_helical_dom_sf"/>
</dbReference>
<comment type="caution">
    <text evidence="2">The sequence shown here is derived from an EMBL/GenBank/DDBJ whole genome shotgun (WGS) entry which is preliminary data.</text>
</comment>